<dbReference type="VEuPathDB" id="FungiDB:FMAN_08170"/>
<dbReference type="RefSeq" id="XP_041687376.1">
    <property type="nucleotide sequence ID" value="XM_041821614.1"/>
</dbReference>
<feature type="compositionally biased region" description="Basic and acidic residues" evidence="1">
    <location>
        <begin position="578"/>
        <end position="587"/>
    </location>
</feature>
<evidence type="ECO:0008006" key="4">
    <source>
        <dbReference type="Google" id="ProtNLM"/>
    </source>
</evidence>
<comment type="caution">
    <text evidence="2">The sequence shown here is derived from an EMBL/GenBank/DDBJ whole genome shotgun (WGS) entry which is preliminary data.</text>
</comment>
<feature type="region of interest" description="Disordered" evidence="1">
    <location>
        <begin position="468"/>
        <end position="501"/>
    </location>
</feature>
<feature type="region of interest" description="Disordered" evidence="1">
    <location>
        <begin position="346"/>
        <end position="374"/>
    </location>
</feature>
<dbReference type="GeneID" id="65087430"/>
<dbReference type="AlphaFoldDB" id="A0A1L7TVM4"/>
<evidence type="ECO:0000313" key="3">
    <source>
        <dbReference type="Proteomes" id="UP000184255"/>
    </source>
</evidence>
<gene>
    <name evidence="2" type="ORF">FMAN_08170</name>
</gene>
<sequence>MDPLSITSASVALAAAVYKCAIEVKRMVGTIADAADSLSDLAEETQLIQGALQGVEDALRDNNDVISRYKVEEVFSIAIKGCRATLVCIKQEFELLFNRCDWKSRFLFLWKEDDMKRLLGRLDRKRESILLLLQLLSLSVREVEALVAKKQSVLTVTKEDITALIPTYWTCRGTILESLDEETVDSIYGDWENRESKLSTTEFDFDYELINTRAYRRALAQAQAKRCRELPPWKESNIPAKRSKGGTIVEDLLDLSSEPSQQTASIPPHVPFYTDLAGLQFMSMGADEGVASVGSLGFCKTAVPTNLLGMKEGLRESNLPPESRDKSSQNRALRIRQWSQTKTQVLSAEISSQPQVSTANNTSDAVTGVKRDKSGQREALASQLASAKCFNSSSLSAAPPMLHDIPADSTLVTTDTPIRKAFKSQAELMVEYFEGIKGGQVPTVRVRLKPSKRNAVDTMDHTEVTKASRIDRASGIVSDEPLDNRPMGSSQAPSIGDSSLPKSMANLEVKHGYGRRRASPRGFAEISDEIRKARVTTKVRAKNANDSKYRSYESGYIPEYDTRPRRPNITRRSRPKVKQSERSKSTDFTEDNLGTPPNTKNPGLLKTVEDAIRRLNLAELNAKRETAQ</sequence>
<evidence type="ECO:0000256" key="1">
    <source>
        <dbReference type="SAM" id="MobiDB-lite"/>
    </source>
</evidence>
<accession>A0A1L7TVM4</accession>
<dbReference type="Proteomes" id="UP000184255">
    <property type="component" value="Unassembled WGS sequence"/>
</dbReference>
<reference evidence="3" key="1">
    <citation type="journal article" date="2016" name="Genome Biol. Evol.">
        <title>Comparative 'omics' of the Fusarium fujikuroi species complex highlights differences in genetic potential and metabolite synthesis.</title>
        <authorList>
            <person name="Niehaus E.-M."/>
            <person name="Muensterkoetter M."/>
            <person name="Proctor R.H."/>
            <person name="Brown D.W."/>
            <person name="Sharon A."/>
            <person name="Idan Y."/>
            <person name="Oren-Young L."/>
            <person name="Sieber C.M."/>
            <person name="Novak O."/>
            <person name="Pencik A."/>
            <person name="Tarkowska D."/>
            <person name="Hromadova K."/>
            <person name="Freeman S."/>
            <person name="Maymon M."/>
            <person name="Elazar M."/>
            <person name="Youssef S.A."/>
            <person name="El-Shabrawy E.S.M."/>
            <person name="Shalaby A.B.A."/>
            <person name="Houterman P."/>
            <person name="Brock N.L."/>
            <person name="Burkhardt I."/>
            <person name="Tsavkelova E.A."/>
            <person name="Dickschat J.S."/>
            <person name="Galuszka P."/>
            <person name="Gueldener U."/>
            <person name="Tudzynski B."/>
        </authorList>
    </citation>
    <scope>NUCLEOTIDE SEQUENCE [LARGE SCALE GENOMIC DNA]</scope>
    <source>
        <strain evidence="3">MRC7560</strain>
    </source>
</reference>
<proteinExistence type="predicted"/>
<evidence type="ECO:0000313" key="2">
    <source>
        <dbReference type="EMBL" id="CVL02049.1"/>
    </source>
</evidence>
<feature type="compositionally biased region" description="Polar residues" evidence="1">
    <location>
        <begin position="346"/>
        <end position="365"/>
    </location>
</feature>
<organism evidence="2 3">
    <name type="scientific">Fusarium mangiferae</name>
    <name type="common">Mango malformation disease fungus</name>
    <dbReference type="NCBI Taxonomy" id="192010"/>
    <lineage>
        <taxon>Eukaryota</taxon>
        <taxon>Fungi</taxon>
        <taxon>Dikarya</taxon>
        <taxon>Ascomycota</taxon>
        <taxon>Pezizomycotina</taxon>
        <taxon>Sordariomycetes</taxon>
        <taxon>Hypocreomycetidae</taxon>
        <taxon>Hypocreales</taxon>
        <taxon>Nectriaceae</taxon>
        <taxon>Fusarium</taxon>
        <taxon>Fusarium fujikuroi species complex</taxon>
    </lineage>
</organism>
<feature type="compositionally biased region" description="Polar residues" evidence="1">
    <location>
        <begin position="487"/>
        <end position="501"/>
    </location>
</feature>
<feature type="region of interest" description="Disordered" evidence="1">
    <location>
        <begin position="555"/>
        <end position="606"/>
    </location>
</feature>
<keyword evidence="3" id="KW-1185">Reference proteome</keyword>
<name>A0A1L7TVM4_FUSMA</name>
<protein>
    <recommendedName>
        <fullName evidence="4">Fungal N-terminal domain-containing protein</fullName>
    </recommendedName>
</protein>
<feature type="compositionally biased region" description="Basic residues" evidence="1">
    <location>
        <begin position="565"/>
        <end position="577"/>
    </location>
</feature>
<dbReference type="EMBL" id="FCQH01000012">
    <property type="protein sequence ID" value="CVL02049.1"/>
    <property type="molecule type" value="Genomic_DNA"/>
</dbReference>
<feature type="region of interest" description="Disordered" evidence="1">
    <location>
        <begin position="312"/>
        <end position="332"/>
    </location>
</feature>